<protein>
    <submittedName>
        <fullName evidence="9">MFS transporter</fullName>
    </submittedName>
</protein>
<keyword evidence="6 7" id="KW-0472">Membrane</keyword>
<feature type="transmembrane region" description="Helical" evidence="7">
    <location>
        <begin position="326"/>
        <end position="344"/>
    </location>
</feature>
<feature type="transmembrane region" description="Helical" evidence="7">
    <location>
        <begin position="54"/>
        <end position="71"/>
    </location>
</feature>
<accession>A0A4Q1CBV4</accession>
<evidence type="ECO:0000256" key="4">
    <source>
        <dbReference type="ARBA" id="ARBA00022692"/>
    </source>
</evidence>
<dbReference type="Pfam" id="PF07690">
    <property type="entry name" value="MFS_1"/>
    <property type="match status" value="1"/>
</dbReference>
<evidence type="ECO:0000256" key="2">
    <source>
        <dbReference type="ARBA" id="ARBA00008335"/>
    </source>
</evidence>
<evidence type="ECO:0000256" key="1">
    <source>
        <dbReference type="ARBA" id="ARBA00004127"/>
    </source>
</evidence>
<dbReference type="InterPro" id="IPR051788">
    <property type="entry name" value="MFS_Transporter"/>
</dbReference>
<feature type="transmembrane region" description="Helical" evidence="7">
    <location>
        <begin position="295"/>
        <end position="314"/>
    </location>
</feature>
<feature type="transmembrane region" description="Helical" evidence="7">
    <location>
        <begin position="413"/>
        <end position="432"/>
    </location>
</feature>
<sequence>MPFRGKNPLALNPCPSVQSVAKLTGCWIDRAGSRLVILGRGCLRGDFIVDQRRASLLLLLIIYLGYISLGLPDGTLGVAWPAIYPELNLPIGLAGTIITIGTILTGSAGFASGWIIAKFRTGPVVFVSGLLTAGGMFILSQAEGALWLYAASVPLGIGAGAVDAGLNGYVARHYSGRHMNWLHACWGIGATSGPFFIGWALGSGHGWRAGYLLISGVQAALAVLFLLTLGLWNKVPERSFADHHAAGGKVPTMPANSFAGWLSPFIFALYVAAESTIGVWAGTVLVVRRGFAPETAALCVAGFFGALTAGRIGVGFVIEHWGNRRTIAIGAGVAAIGIAGFAFAAVVPAAVFTLALVGLGMAPIYPALMHEVPRRFAPAAVQTVIGRQSGSAAFGAAVVPAVAGWFAQHSISTVPWIAFVVWLGMMACIRHLNRIT</sequence>
<organism evidence="9 10">
    <name type="scientific">Oleiharenicola lentus</name>
    <dbReference type="NCBI Taxonomy" id="2508720"/>
    <lineage>
        <taxon>Bacteria</taxon>
        <taxon>Pseudomonadati</taxon>
        <taxon>Verrucomicrobiota</taxon>
        <taxon>Opitutia</taxon>
        <taxon>Opitutales</taxon>
        <taxon>Opitutaceae</taxon>
        <taxon>Oleiharenicola</taxon>
    </lineage>
</organism>
<dbReference type="EMBL" id="SDHX01000001">
    <property type="protein sequence ID" value="RXK56593.1"/>
    <property type="molecule type" value="Genomic_DNA"/>
</dbReference>
<dbReference type="InterPro" id="IPR036259">
    <property type="entry name" value="MFS_trans_sf"/>
</dbReference>
<evidence type="ECO:0000313" key="9">
    <source>
        <dbReference type="EMBL" id="RXK56593.1"/>
    </source>
</evidence>
<feature type="transmembrane region" description="Helical" evidence="7">
    <location>
        <begin position="124"/>
        <end position="140"/>
    </location>
</feature>
<dbReference type="GO" id="GO:0012505">
    <property type="term" value="C:endomembrane system"/>
    <property type="evidence" value="ECO:0007669"/>
    <property type="project" value="UniProtKB-SubCell"/>
</dbReference>
<comment type="caution">
    <text evidence="9">The sequence shown here is derived from an EMBL/GenBank/DDBJ whole genome shotgun (WGS) entry which is preliminary data.</text>
</comment>
<reference evidence="9 10" key="1">
    <citation type="submission" date="2019-01" db="EMBL/GenBank/DDBJ databases">
        <title>Lacunisphaera sp. strain TWA-58.</title>
        <authorList>
            <person name="Chen W.-M."/>
        </authorList>
    </citation>
    <scope>NUCLEOTIDE SEQUENCE [LARGE SCALE GENOMIC DNA]</scope>
    <source>
        <strain evidence="9 10">TWA-58</strain>
    </source>
</reference>
<evidence type="ECO:0000259" key="8">
    <source>
        <dbReference type="PROSITE" id="PS50850"/>
    </source>
</evidence>
<keyword evidence="5 7" id="KW-1133">Transmembrane helix</keyword>
<dbReference type="Proteomes" id="UP000290218">
    <property type="component" value="Unassembled WGS sequence"/>
</dbReference>
<evidence type="ECO:0000256" key="7">
    <source>
        <dbReference type="SAM" id="Phobius"/>
    </source>
</evidence>
<feature type="transmembrane region" description="Helical" evidence="7">
    <location>
        <begin position="181"/>
        <end position="202"/>
    </location>
</feature>
<dbReference type="PROSITE" id="PS50850">
    <property type="entry name" value="MFS"/>
    <property type="match status" value="1"/>
</dbReference>
<evidence type="ECO:0000256" key="5">
    <source>
        <dbReference type="ARBA" id="ARBA00022989"/>
    </source>
</evidence>
<dbReference type="OrthoDB" id="9795150at2"/>
<evidence type="ECO:0000256" key="3">
    <source>
        <dbReference type="ARBA" id="ARBA00022448"/>
    </source>
</evidence>
<feature type="transmembrane region" description="Helical" evidence="7">
    <location>
        <begin position="350"/>
        <end position="368"/>
    </location>
</feature>
<feature type="transmembrane region" description="Helical" evidence="7">
    <location>
        <begin position="258"/>
        <end position="283"/>
    </location>
</feature>
<dbReference type="InterPro" id="IPR020846">
    <property type="entry name" value="MFS_dom"/>
</dbReference>
<name>A0A4Q1CBV4_9BACT</name>
<evidence type="ECO:0000313" key="10">
    <source>
        <dbReference type="Proteomes" id="UP000290218"/>
    </source>
</evidence>
<feature type="transmembrane region" description="Helical" evidence="7">
    <location>
        <begin position="146"/>
        <end position="169"/>
    </location>
</feature>
<dbReference type="GO" id="GO:0022857">
    <property type="term" value="F:transmembrane transporter activity"/>
    <property type="evidence" value="ECO:0007669"/>
    <property type="project" value="InterPro"/>
</dbReference>
<dbReference type="InterPro" id="IPR011701">
    <property type="entry name" value="MFS"/>
</dbReference>
<comment type="subcellular location">
    <subcellularLocation>
        <location evidence="1">Endomembrane system</location>
        <topology evidence="1">Multi-pass membrane protein</topology>
    </subcellularLocation>
</comment>
<comment type="similarity">
    <text evidence="2">Belongs to the major facilitator superfamily.</text>
</comment>
<proteinExistence type="inferred from homology"/>
<evidence type="ECO:0000256" key="6">
    <source>
        <dbReference type="ARBA" id="ARBA00023136"/>
    </source>
</evidence>
<feature type="transmembrane region" description="Helical" evidence="7">
    <location>
        <begin position="389"/>
        <end position="407"/>
    </location>
</feature>
<dbReference type="PANTHER" id="PTHR23514:SF3">
    <property type="entry name" value="BYPASS OF STOP CODON PROTEIN 6"/>
    <property type="match status" value="1"/>
</dbReference>
<dbReference type="GO" id="GO:0016020">
    <property type="term" value="C:membrane"/>
    <property type="evidence" value="ECO:0007669"/>
    <property type="project" value="TreeGrafter"/>
</dbReference>
<feature type="transmembrane region" description="Helical" evidence="7">
    <location>
        <begin position="208"/>
        <end position="232"/>
    </location>
</feature>
<keyword evidence="4 7" id="KW-0812">Transmembrane</keyword>
<dbReference type="AlphaFoldDB" id="A0A4Q1CBV4"/>
<keyword evidence="3" id="KW-0813">Transport</keyword>
<gene>
    <name evidence="9" type="ORF">ESB00_12205</name>
</gene>
<feature type="transmembrane region" description="Helical" evidence="7">
    <location>
        <begin position="91"/>
        <end position="117"/>
    </location>
</feature>
<dbReference type="SUPFAM" id="SSF103473">
    <property type="entry name" value="MFS general substrate transporter"/>
    <property type="match status" value="1"/>
</dbReference>
<dbReference type="PANTHER" id="PTHR23514">
    <property type="entry name" value="BYPASS OF STOP CODON PROTEIN 6"/>
    <property type="match status" value="1"/>
</dbReference>
<keyword evidence="10" id="KW-1185">Reference proteome</keyword>
<feature type="domain" description="Major facilitator superfamily (MFS) profile" evidence="8">
    <location>
        <begin position="58"/>
        <end position="436"/>
    </location>
</feature>
<dbReference type="Gene3D" id="1.20.1250.20">
    <property type="entry name" value="MFS general substrate transporter like domains"/>
    <property type="match status" value="2"/>
</dbReference>